<feature type="compositionally biased region" description="Polar residues" evidence="1">
    <location>
        <begin position="591"/>
        <end position="603"/>
    </location>
</feature>
<evidence type="ECO:0000256" key="1">
    <source>
        <dbReference type="SAM" id="MobiDB-lite"/>
    </source>
</evidence>
<dbReference type="OrthoDB" id="9991317at2759"/>
<evidence type="ECO:0000259" key="2">
    <source>
        <dbReference type="Pfam" id="PF12770"/>
    </source>
</evidence>
<dbReference type="Proteomes" id="UP000241587">
    <property type="component" value="Unassembled WGS sequence"/>
</dbReference>
<feature type="region of interest" description="Disordered" evidence="1">
    <location>
        <begin position="591"/>
        <end position="613"/>
    </location>
</feature>
<dbReference type="EMBL" id="PVEM01000003">
    <property type="protein sequence ID" value="PTD10055.1"/>
    <property type="molecule type" value="Genomic_DNA"/>
</dbReference>
<feature type="domain" description="CHAT" evidence="2">
    <location>
        <begin position="694"/>
        <end position="970"/>
    </location>
</feature>
<comment type="caution">
    <text evidence="3">The sequence shown here is derived from an EMBL/GenBank/DDBJ whole genome shotgun (WGS) entry which is preliminary data.</text>
</comment>
<name>A0A2T4H2Q9_FUSCU</name>
<dbReference type="Gene3D" id="1.25.40.10">
    <property type="entry name" value="Tetratricopeptide repeat domain"/>
    <property type="match status" value="3"/>
</dbReference>
<dbReference type="PANTHER" id="PTHR19959">
    <property type="entry name" value="KINESIN LIGHT CHAIN"/>
    <property type="match status" value="1"/>
</dbReference>
<proteinExistence type="predicted"/>
<reference evidence="3 4" key="1">
    <citation type="submission" date="2018-02" db="EMBL/GenBank/DDBJ databases">
        <title>Fusarium culmorum secondary metabolites in fungal-bacterial-plant interactions.</title>
        <authorList>
            <person name="Schmidt R."/>
        </authorList>
    </citation>
    <scope>NUCLEOTIDE SEQUENCE [LARGE SCALE GENOMIC DNA]</scope>
    <source>
        <strain evidence="3 4">PV</strain>
    </source>
</reference>
<protein>
    <recommendedName>
        <fullName evidence="2">CHAT domain-containing protein</fullName>
    </recommendedName>
</protein>
<dbReference type="InterPro" id="IPR011990">
    <property type="entry name" value="TPR-like_helical_dom_sf"/>
</dbReference>
<sequence length="1008" mass="112542">MDFLGRLLQPQQNPDNPITHVERLNLLAEKSFSRYLLYQYSADLDRSISYYRQAIELIPSSYPSEHAGLLNNLASRLLDRYDRTTKIADLDEACEKLRQAIELAPPTYPQRGALLSNLGIQLAEKYTQTGQIQCLDEALQVSREAAACTAELDLDHPAFLCNLGHRLGQYYSASGKREYLDEAIRTFRTANVSTHPGHTHRLAILVSLALQLGERYSSEGNLDDLDEAIIFAKQVLDETDEKNPKRGDRMGTLADLLYYRFNRTGGIFDLDEAIQMRKQIVRSTPKSQNGRSGYLNNLANLLLARNTRSGALSDLVEAIVLIKQGIKDTPKGNVYRGAMLATLAAILGTKAVQTSNDKDLDEAIDVAYQVLQVVPPAHPERVRYLHNLAKLLRMRYSQSMKATDLKEAIKIAQEAVDTAPSDFPDRSSLLSNLSTHLAESYSQTKSPTDLEKAKESFISAIYHNASPIQSRVTAGRYFLLLPEILENLDQAYTVAKFTVELIPLLNSRSIQNIDRQTLLMQAVAIASDAVAIALLHDRSTIDAVQLLETGRNIIASSLQDLRTDLSILQKDHPDKANRFVQLREQLDVPVTKNSTAESYTPGQPSREADRRRDTEEQLKLLLNDIRDQSGFEDFLLAPSATDLLAAAKDGPIVIINISQFGCHALIIEQSGARTVPLTSLSWDKIHRRDRGSLETLEWLWNVIVSPILNAMNFTQRPADHGLPHIWWIPTGRLLGFPLHAAGYHLDEGLKTALDRVVSSYTPSVKTLIHSRRQQGPKMQGQHIKQNLVLVAMESTPEQGHLYYAAEEIQSIRNVTKSSTMILVEEPPTVKNDVLSALRSCSIFHFAGHGGTDSLNPLESRLLLSDWKTDPLSVENILDINLGREMPFLAYLSACGTSRIRTAGFVDEAIHMTSAFQLAGFQHVIGTLWDVSDRTCVDMARVTYEGLLKGGMSDESVSRSLHDATRELRSQWLKAEMGQDGDTGARDIVPMRDESDIRPLWVPYVHYGI</sequence>
<dbReference type="SUPFAM" id="SSF48452">
    <property type="entry name" value="TPR-like"/>
    <property type="match status" value="1"/>
</dbReference>
<evidence type="ECO:0000313" key="4">
    <source>
        <dbReference type="Proteomes" id="UP000241587"/>
    </source>
</evidence>
<gene>
    <name evidence="3" type="ORF">FCULG_00007508</name>
</gene>
<organism evidence="3 4">
    <name type="scientific">Fusarium culmorum</name>
    <dbReference type="NCBI Taxonomy" id="5516"/>
    <lineage>
        <taxon>Eukaryota</taxon>
        <taxon>Fungi</taxon>
        <taxon>Dikarya</taxon>
        <taxon>Ascomycota</taxon>
        <taxon>Pezizomycotina</taxon>
        <taxon>Sordariomycetes</taxon>
        <taxon>Hypocreomycetidae</taxon>
        <taxon>Hypocreales</taxon>
        <taxon>Nectriaceae</taxon>
        <taxon>Fusarium</taxon>
    </lineage>
</organism>
<dbReference type="PANTHER" id="PTHR19959:SF119">
    <property type="entry name" value="FUNGAL LIPASE-LIKE DOMAIN-CONTAINING PROTEIN"/>
    <property type="match status" value="1"/>
</dbReference>
<dbReference type="Pfam" id="PF12770">
    <property type="entry name" value="CHAT"/>
    <property type="match status" value="1"/>
</dbReference>
<accession>A0A2T4H2Q9</accession>
<evidence type="ECO:0000313" key="3">
    <source>
        <dbReference type="EMBL" id="PTD10055.1"/>
    </source>
</evidence>
<dbReference type="AlphaFoldDB" id="A0A2T4H2Q9"/>
<keyword evidence="4" id="KW-1185">Reference proteome</keyword>
<dbReference type="OMA" id="THAHLAC"/>
<dbReference type="InterPro" id="IPR024983">
    <property type="entry name" value="CHAT_dom"/>
</dbReference>